<proteinExistence type="predicted"/>
<accession>A0A6N2MTT1</accession>
<evidence type="ECO:0008006" key="3">
    <source>
        <dbReference type="Google" id="ProtNLM"/>
    </source>
</evidence>
<dbReference type="EMBL" id="CAADRP010001930">
    <property type="protein sequence ID" value="VFU56932.1"/>
    <property type="molecule type" value="Genomic_DNA"/>
</dbReference>
<name>A0A6N2MTT1_SALVM</name>
<organism evidence="2">
    <name type="scientific">Salix viminalis</name>
    <name type="common">Common osier</name>
    <name type="synonym">Basket willow</name>
    <dbReference type="NCBI Taxonomy" id="40686"/>
    <lineage>
        <taxon>Eukaryota</taxon>
        <taxon>Viridiplantae</taxon>
        <taxon>Streptophyta</taxon>
        <taxon>Embryophyta</taxon>
        <taxon>Tracheophyta</taxon>
        <taxon>Spermatophyta</taxon>
        <taxon>Magnoliopsida</taxon>
        <taxon>eudicotyledons</taxon>
        <taxon>Gunneridae</taxon>
        <taxon>Pentapetalae</taxon>
        <taxon>rosids</taxon>
        <taxon>fabids</taxon>
        <taxon>Malpighiales</taxon>
        <taxon>Salicaceae</taxon>
        <taxon>Saliceae</taxon>
        <taxon>Salix</taxon>
    </lineage>
</organism>
<gene>
    <name evidence="2" type="ORF">SVIM_LOCUS410940</name>
</gene>
<dbReference type="AlphaFoldDB" id="A0A6N2MTT1"/>
<evidence type="ECO:0000256" key="1">
    <source>
        <dbReference type="SAM" id="MobiDB-lite"/>
    </source>
</evidence>
<sequence>MTEQGMNPNSNTIKARQIQAAIAETFIKSNTAASSSQYAVVSAARNLEDLNSEESSVRGPDVLYSFETKETPKPLSSPQIREAQREHGTSLEKPQAGCCLKIH</sequence>
<reference evidence="2" key="1">
    <citation type="submission" date="2019-03" db="EMBL/GenBank/DDBJ databases">
        <authorList>
            <person name="Mank J."/>
            <person name="Almeida P."/>
        </authorList>
    </citation>
    <scope>NUCLEOTIDE SEQUENCE</scope>
    <source>
        <strain evidence="2">78183</strain>
    </source>
</reference>
<feature type="region of interest" description="Disordered" evidence="1">
    <location>
        <begin position="67"/>
        <end position="103"/>
    </location>
</feature>
<protein>
    <recommendedName>
        <fullName evidence="3">SMP domain-containing protein</fullName>
    </recommendedName>
</protein>
<evidence type="ECO:0000313" key="2">
    <source>
        <dbReference type="EMBL" id="VFU56932.1"/>
    </source>
</evidence>